<dbReference type="EMBL" id="QLYX01000007">
    <property type="protein sequence ID" value="RAY13884.1"/>
    <property type="molecule type" value="Genomic_DNA"/>
</dbReference>
<dbReference type="GO" id="GO:0046872">
    <property type="term" value="F:metal ion binding"/>
    <property type="evidence" value="ECO:0007669"/>
    <property type="project" value="UniProtKB-KW"/>
</dbReference>
<feature type="compositionally biased region" description="Gly residues" evidence="5">
    <location>
        <begin position="49"/>
        <end position="61"/>
    </location>
</feature>
<keyword evidence="3" id="KW-0408">Iron</keyword>
<dbReference type="InterPro" id="IPR017941">
    <property type="entry name" value="Rieske_2Fe-2S"/>
</dbReference>
<dbReference type="GO" id="GO:0016705">
    <property type="term" value="F:oxidoreductase activity, acting on paired donors, with incorporation or reduction of molecular oxygen"/>
    <property type="evidence" value="ECO:0007669"/>
    <property type="project" value="UniProtKB-ARBA"/>
</dbReference>
<evidence type="ECO:0000313" key="7">
    <source>
        <dbReference type="EMBL" id="RAY13884.1"/>
    </source>
</evidence>
<comment type="caution">
    <text evidence="7">The sequence shown here is derived from an EMBL/GenBank/DDBJ whole genome shotgun (WGS) entry which is preliminary data.</text>
</comment>
<evidence type="ECO:0000256" key="5">
    <source>
        <dbReference type="SAM" id="MobiDB-lite"/>
    </source>
</evidence>
<sequence>MRQESGMEVDGAEQEQRGSTRRGVLAGVGLIGVAGAVAACGGSDEAGGDDAGSGDPGGAPAAGGTVLAKTSEIPVGGGKIFEGQKVVVTQPTQGEFKAFSTECTHRKCPVDEIRGSEIICPCHGSKFKITDGSKVAGPPPQSGNGTLATRNIKVEGDSISLA</sequence>
<keyword evidence="4" id="KW-0411">Iron-sulfur</keyword>
<dbReference type="Pfam" id="PF00355">
    <property type="entry name" value="Rieske"/>
    <property type="match status" value="1"/>
</dbReference>
<dbReference type="InterPro" id="IPR036922">
    <property type="entry name" value="Rieske_2Fe-2S_sf"/>
</dbReference>
<keyword evidence="8" id="KW-1185">Reference proteome</keyword>
<evidence type="ECO:0000256" key="4">
    <source>
        <dbReference type="ARBA" id="ARBA00023014"/>
    </source>
</evidence>
<protein>
    <submittedName>
        <fullName evidence="7">Rieske (2Fe-2S) protein</fullName>
    </submittedName>
</protein>
<dbReference type="OrthoDB" id="25106at2"/>
<evidence type="ECO:0000256" key="1">
    <source>
        <dbReference type="ARBA" id="ARBA00022714"/>
    </source>
</evidence>
<name>A0A365H446_9ACTN</name>
<dbReference type="Gene3D" id="2.102.10.10">
    <property type="entry name" value="Rieske [2Fe-2S] iron-sulphur domain"/>
    <property type="match status" value="1"/>
</dbReference>
<dbReference type="CDD" id="cd03467">
    <property type="entry name" value="Rieske"/>
    <property type="match status" value="1"/>
</dbReference>
<dbReference type="AlphaFoldDB" id="A0A365H446"/>
<evidence type="ECO:0000256" key="2">
    <source>
        <dbReference type="ARBA" id="ARBA00022723"/>
    </source>
</evidence>
<dbReference type="FunFam" id="2.102.10.10:FF:000016">
    <property type="entry name" value="Nitrite reductase/ring-hydroxylating ferredoxin subunit"/>
    <property type="match status" value="1"/>
</dbReference>
<evidence type="ECO:0000313" key="8">
    <source>
        <dbReference type="Proteomes" id="UP000251891"/>
    </source>
</evidence>
<feature type="domain" description="Rieske" evidence="6">
    <location>
        <begin position="65"/>
        <end position="150"/>
    </location>
</feature>
<feature type="region of interest" description="Disordered" evidence="5">
    <location>
        <begin position="1"/>
        <end position="21"/>
    </location>
</feature>
<dbReference type="PROSITE" id="PS51296">
    <property type="entry name" value="RIESKE"/>
    <property type="match status" value="1"/>
</dbReference>
<evidence type="ECO:0000256" key="3">
    <source>
        <dbReference type="ARBA" id="ARBA00023004"/>
    </source>
</evidence>
<keyword evidence="1" id="KW-0001">2Fe-2S</keyword>
<feature type="region of interest" description="Disordered" evidence="5">
    <location>
        <begin position="44"/>
        <end position="65"/>
    </location>
</feature>
<dbReference type="SUPFAM" id="SSF50022">
    <property type="entry name" value="ISP domain"/>
    <property type="match status" value="1"/>
</dbReference>
<reference evidence="7 8" key="1">
    <citation type="submission" date="2018-06" db="EMBL/GenBank/DDBJ databases">
        <title>Actinomadura craniellae sp. nov. isolated from marine sponge Craniella sp.</title>
        <authorList>
            <person name="Li L."/>
            <person name="Xu Q.H."/>
            <person name="Lin H.W."/>
            <person name="Lu Y.H."/>
        </authorList>
    </citation>
    <scope>NUCLEOTIDE SEQUENCE [LARGE SCALE GENOMIC DNA]</scope>
    <source>
        <strain evidence="7 8">LHW63021</strain>
    </source>
</reference>
<dbReference type="GO" id="GO:0051537">
    <property type="term" value="F:2 iron, 2 sulfur cluster binding"/>
    <property type="evidence" value="ECO:0007669"/>
    <property type="project" value="UniProtKB-KW"/>
</dbReference>
<dbReference type="GO" id="GO:0004497">
    <property type="term" value="F:monooxygenase activity"/>
    <property type="evidence" value="ECO:0007669"/>
    <property type="project" value="UniProtKB-ARBA"/>
</dbReference>
<keyword evidence="2" id="KW-0479">Metal-binding</keyword>
<organism evidence="7 8">
    <name type="scientific">Actinomadura craniellae</name>
    <dbReference type="NCBI Taxonomy" id="2231787"/>
    <lineage>
        <taxon>Bacteria</taxon>
        <taxon>Bacillati</taxon>
        <taxon>Actinomycetota</taxon>
        <taxon>Actinomycetes</taxon>
        <taxon>Streptosporangiales</taxon>
        <taxon>Thermomonosporaceae</taxon>
        <taxon>Actinomadura</taxon>
    </lineage>
</organism>
<accession>A0A365H446</accession>
<proteinExistence type="predicted"/>
<evidence type="ECO:0000259" key="6">
    <source>
        <dbReference type="PROSITE" id="PS51296"/>
    </source>
</evidence>
<gene>
    <name evidence="7" type="ORF">DPM19_16390</name>
</gene>
<dbReference type="Proteomes" id="UP000251891">
    <property type="component" value="Unassembled WGS sequence"/>
</dbReference>